<evidence type="ECO:0000313" key="2">
    <source>
        <dbReference type="Proteomes" id="UP000244224"/>
    </source>
</evidence>
<proteinExistence type="predicted"/>
<name>A0A2T6B910_9RHOB</name>
<keyword evidence="2" id="KW-1185">Reference proteome</keyword>
<dbReference type="EMBL" id="QBKP01000002">
    <property type="protein sequence ID" value="PTX52512.1"/>
    <property type="molecule type" value="Genomic_DNA"/>
</dbReference>
<accession>A0A2T6B910</accession>
<dbReference type="RefSeq" id="WP_108127931.1">
    <property type="nucleotide sequence ID" value="NZ_QBKP01000002.1"/>
</dbReference>
<evidence type="ECO:0000313" key="1">
    <source>
        <dbReference type="EMBL" id="PTX52512.1"/>
    </source>
</evidence>
<dbReference type="Proteomes" id="UP000244224">
    <property type="component" value="Unassembled WGS sequence"/>
</dbReference>
<comment type="caution">
    <text evidence="1">The sequence shown here is derived from an EMBL/GenBank/DDBJ whole genome shotgun (WGS) entry which is preliminary data.</text>
</comment>
<gene>
    <name evidence="1" type="ORF">C8N34_102292</name>
</gene>
<reference evidence="1 2" key="1">
    <citation type="submission" date="2018-04" db="EMBL/GenBank/DDBJ databases">
        <title>Genomic Encyclopedia of Archaeal and Bacterial Type Strains, Phase II (KMG-II): from individual species to whole genera.</title>
        <authorList>
            <person name="Goeker M."/>
        </authorList>
    </citation>
    <scope>NUCLEOTIDE SEQUENCE [LARGE SCALE GENOMIC DNA]</scope>
    <source>
        <strain evidence="1 2">DSM 21823</strain>
    </source>
</reference>
<dbReference type="AlphaFoldDB" id="A0A2T6B910"/>
<organism evidence="1 2">
    <name type="scientific">Gemmobacter caeni</name>
    <dbReference type="NCBI Taxonomy" id="589035"/>
    <lineage>
        <taxon>Bacteria</taxon>
        <taxon>Pseudomonadati</taxon>
        <taxon>Pseudomonadota</taxon>
        <taxon>Alphaproteobacteria</taxon>
        <taxon>Rhodobacterales</taxon>
        <taxon>Paracoccaceae</taxon>
        <taxon>Gemmobacter</taxon>
    </lineage>
</organism>
<sequence length="391" mass="42337">MRVNAKALMRVGEIRCHHQDPSGHRRPARACLITEETVRQAREMGEADPSLRSRETSPDVRYGGVLAYISDAAGAARCVFLPPGQDGGLTLTDGTRFLGPDMFSAEAALAATPGPDPDRVRALLGIRSVFRMVAAAPDEERFPVGLIAQAYRSALRSAFGPALLPVGEEGLVRKCQADLVRARIAELDPSSPDAIGQCEPFLRVLDRAGADARAEAVRLPGSERITREEARLLLNRAPFRDRLFGALALTPTERIEAAVLPIPEVEEIERSLAGSRLGGLWADRINRIASELTGSGAGSGWYRIELTLFVSGGRDLMILSDSVGREAGIALAYSWPSAERRPVLQAPSGPVYAISPQEVPDEEELIRLRRVLSELEQARTAKPSLREALDA</sequence>
<protein>
    <submittedName>
        <fullName evidence="1">Uncharacterized protein</fullName>
    </submittedName>
</protein>